<dbReference type="EMBL" id="JAQOTG010000001">
    <property type="protein sequence ID" value="MDE8562271.1"/>
    <property type="molecule type" value="Genomic_DNA"/>
</dbReference>
<dbReference type="Proteomes" id="UP001213979">
    <property type="component" value="Unassembled WGS sequence"/>
</dbReference>
<dbReference type="Pfam" id="PF13361">
    <property type="entry name" value="UvrD_C"/>
    <property type="match status" value="2"/>
</dbReference>
<dbReference type="RefSeq" id="WP_183186391.1">
    <property type="nucleotide sequence ID" value="NZ_JACIDF010000002.1"/>
</dbReference>
<accession>A0ABT5W1X9</accession>
<evidence type="ECO:0000256" key="4">
    <source>
        <dbReference type="ARBA" id="ARBA00022806"/>
    </source>
</evidence>
<name>A0ABT5W1X9_9BACL</name>
<dbReference type="EC" id="5.6.2.4" evidence="8"/>
<evidence type="ECO:0000259" key="11">
    <source>
        <dbReference type="PROSITE" id="PS51198"/>
    </source>
</evidence>
<dbReference type="PANTHER" id="PTHR11070">
    <property type="entry name" value="UVRD / RECB / PCRA DNA HELICASE FAMILY MEMBER"/>
    <property type="match status" value="1"/>
</dbReference>
<dbReference type="PROSITE" id="PS51198">
    <property type="entry name" value="UVRD_HELICASE_ATP_BIND"/>
    <property type="match status" value="1"/>
</dbReference>
<dbReference type="InterPro" id="IPR000212">
    <property type="entry name" value="DNA_helicase_UvrD/REP"/>
</dbReference>
<dbReference type="InterPro" id="IPR014016">
    <property type="entry name" value="UvrD-like_ATP-bd"/>
</dbReference>
<keyword evidence="4 10" id="KW-0347">Helicase</keyword>
<dbReference type="Gene3D" id="1.10.486.10">
    <property type="entry name" value="PCRA, domain 4"/>
    <property type="match status" value="1"/>
</dbReference>
<reference evidence="13 14" key="1">
    <citation type="submission" date="2023-01" db="EMBL/GenBank/DDBJ databases">
        <title>Genome-based reclassification of Anoxybacillus geothermalis as a later heterotypic synonym of Anoxybacillus rupiensis.</title>
        <authorList>
            <person name="Inan Bektas K."/>
            <person name="Canakci S."/>
            <person name="Belduz A.A."/>
            <person name="Guler H.H."/>
        </authorList>
    </citation>
    <scope>NUCLEOTIDE SEQUENCE [LARGE SCALE GENOMIC DNA]</scope>
    <source>
        <strain evidence="13 14">DSM 17127</strain>
    </source>
</reference>
<feature type="binding site" evidence="10">
    <location>
        <begin position="34"/>
        <end position="41"/>
    </location>
    <ligand>
        <name>ATP</name>
        <dbReference type="ChEBI" id="CHEBI:30616"/>
    </ligand>
</feature>
<protein>
    <recommendedName>
        <fullName evidence="8">DNA 3'-5' helicase</fullName>
        <ecNumber evidence="8">5.6.2.4</ecNumber>
    </recommendedName>
</protein>
<dbReference type="InterPro" id="IPR027417">
    <property type="entry name" value="P-loop_NTPase"/>
</dbReference>
<dbReference type="Gene3D" id="3.40.50.300">
    <property type="entry name" value="P-loop containing nucleotide triphosphate hydrolases"/>
    <property type="match status" value="2"/>
</dbReference>
<evidence type="ECO:0000259" key="12">
    <source>
        <dbReference type="PROSITE" id="PS51217"/>
    </source>
</evidence>
<keyword evidence="14" id="KW-1185">Reference proteome</keyword>
<keyword evidence="5 10" id="KW-0067">ATP-binding</keyword>
<dbReference type="SUPFAM" id="SSF52540">
    <property type="entry name" value="P-loop containing nucleoside triphosphate hydrolases"/>
    <property type="match status" value="1"/>
</dbReference>
<evidence type="ECO:0000256" key="5">
    <source>
        <dbReference type="ARBA" id="ARBA00022840"/>
    </source>
</evidence>
<keyword evidence="3 10" id="KW-0378">Hydrolase</keyword>
<sequence>MKFISPSDWKPEGVCLEDAALEAVVTNKNLLVVAGPGAGKTELLAQKACYLLQTNTCPYPRKILAISFKKDAKSNLAERVERRCGKELSKRFDSMTFDSFAKSIVDRFRLAIPEEYRPSRNYEITNNEILQRIFIKHYPDAIHCKKKSELKERIHATIKKEISLPHKSQTLKNLWHDLLNDNETGKSQVTFSMISILAEYLIRTNPLILRALNATYSHVFLDEFQDTTFIQYELVRTCFLQSSVKLIAVGDSKQRIMVWAGAKTDVFEDFKDDFKSVEKELLMNHRSAPRLIQLQTSLYPLLNKGKIHIQPNDKWDMQDGEANLYYFDDCDQEAETIANEIKNLIQSNVDPREIVILVKRSLASYTCKIQDKLNELDIRSRDEGEFQELLKEDIVKLLLSVLYLANERNADKWMFLTEFSLLLDGIIDDDNQFENMGKIYNSIDTLISNCKKRLIRLSVQKDETDLLKLMNEIVDFWGYERIKTIYQQYNEEKYFRELISRTAQLLWSEFILNNDWVEAIEYFEGKNIVPIMTVHKSKGLEYEFVFFIGLEDQAFFSYDTQTNEDNCTFFVAISRAKKRIDFTFSRVRKDKNQHCIKIKKLHQVLIESGLVQVVKKL</sequence>
<evidence type="ECO:0000256" key="8">
    <source>
        <dbReference type="ARBA" id="ARBA00034808"/>
    </source>
</evidence>
<evidence type="ECO:0000256" key="1">
    <source>
        <dbReference type="ARBA" id="ARBA00009922"/>
    </source>
</evidence>
<evidence type="ECO:0000313" key="13">
    <source>
        <dbReference type="EMBL" id="MDE8562271.1"/>
    </source>
</evidence>
<comment type="similarity">
    <text evidence="1">Belongs to the helicase family. UvrD subfamily.</text>
</comment>
<comment type="caution">
    <text evidence="13">The sequence shown here is derived from an EMBL/GenBank/DDBJ whole genome shotgun (WGS) entry which is preliminary data.</text>
</comment>
<evidence type="ECO:0000256" key="9">
    <source>
        <dbReference type="ARBA" id="ARBA00048988"/>
    </source>
</evidence>
<comment type="catalytic activity">
    <reaction evidence="9">
        <text>ATP + H2O = ADP + phosphate + H(+)</text>
        <dbReference type="Rhea" id="RHEA:13065"/>
        <dbReference type="ChEBI" id="CHEBI:15377"/>
        <dbReference type="ChEBI" id="CHEBI:15378"/>
        <dbReference type="ChEBI" id="CHEBI:30616"/>
        <dbReference type="ChEBI" id="CHEBI:43474"/>
        <dbReference type="ChEBI" id="CHEBI:456216"/>
        <dbReference type="EC" id="5.6.2.4"/>
    </reaction>
</comment>
<evidence type="ECO:0000256" key="10">
    <source>
        <dbReference type="PROSITE-ProRule" id="PRU00560"/>
    </source>
</evidence>
<evidence type="ECO:0000256" key="6">
    <source>
        <dbReference type="ARBA" id="ARBA00023235"/>
    </source>
</evidence>
<dbReference type="PROSITE" id="PS51217">
    <property type="entry name" value="UVRD_HELICASE_CTER"/>
    <property type="match status" value="1"/>
</dbReference>
<dbReference type="CDD" id="cd17932">
    <property type="entry name" value="DEXQc_UvrD"/>
    <property type="match status" value="1"/>
</dbReference>
<evidence type="ECO:0000313" key="14">
    <source>
        <dbReference type="Proteomes" id="UP001213979"/>
    </source>
</evidence>
<gene>
    <name evidence="13" type="ORF">PNH38_00010</name>
</gene>
<evidence type="ECO:0000256" key="3">
    <source>
        <dbReference type="ARBA" id="ARBA00022801"/>
    </source>
</evidence>
<dbReference type="Gene3D" id="1.10.10.160">
    <property type="match status" value="1"/>
</dbReference>
<evidence type="ECO:0000256" key="2">
    <source>
        <dbReference type="ARBA" id="ARBA00022741"/>
    </source>
</evidence>
<proteinExistence type="inferred from homology"/>
<organism evidence="13 14">
    <name type="scientific">Anoxybacteroides rupiense</name>
    <dbReference type="NCBI Taxonomy" id="311460"/>
    <lineage>
        <taxon>Bacteria</taxon>
        <taxon>Bacillati</taxon>
        <taxon>Bacillota</taxon>
        <taxon>Bacilli</taxon>
        <taxon>Bacillales</taxon>
        <taxon>Anoxybacillaceae</taxon>
        <taxon>Anoxybacteroides</taxon>
    </lineage>
</organism>
<feature type="domain" description="UvrD-like helicase C-terminal" evidence="12">
    <location>
        <begin position="291"/>
        <end position="539"/>
    </location>
</feature>
<keyword evidence="2 10" id="KW-0547">Nucleotide-binding</keyword>
<evidence type="ECO:0000256" key="7">
    <source>
        <dbReference type="ARBA" id="ARBA00034617"/>
    </source>
</evidence>
<dbReference type="Pfam" id="PF00580">
    <property type="entry name" value="UvrD-helicase"/>
    <property type="match status" value="1"/>
</dbReference>
<dbReference type="GO" id="GO:0004386">
    <property type="term" value="F:helicase activity"/>
    <property type="evidence" value="ECO:0007669"/>
    <property type="project" value="UniProtKB-KW"/>
</dbReference>
<feature type="domain" description="UvrD-like helicase ATP-binding" evidence="11">
    <location>
        <begin position="13"/>
        <end position="288"/>
    </location>
</feature>
<dbReference type="InterPro" id="IPR014017">
    <property type="entry name" value="DNA_helicase_UvrD-like_C"/>
</dbReference>
<dbReference type="InterPro" id="IPR013986">
    <property type="entry name" value="DExx_box_DNA_helicase_dom_sf"/>
</dbReference>
<comment type="catalytic activity">
    <reaction evidence="7">
        <text>Couples ATP hydrolysis with the unwinding of duplex DNA by translocating in the 3'-5' direction.</text>
        <dbReference type="EC" id="5.6.2.4"/>
    </reaction>
</comment>
<dbReference type="PANTHER" id="PTHR11070:SF67">
    <property type="entry name" value="DNA 3'-5' HELICASE"/>
    <property type="match status" value="1"/>
</dbReference>
<keyword evidence="6" id="KW-0413">Isomerase</keyword>